<feature type="transmembrane region" description="Helical" evidence="1">
    <location>
        <begin position="50"/>
        <end position="71"/>
    </location>
</feature>
<dbReference type="AlphaFoldDB" id="A0A2M7XBG4"/>
<dbReference type="Proteomes" id="UP000229385">
    <property type="component" value="Unassembled WGS sequence"/>
</dbReference>
<gene>
    <name evidence="2" type="ORF">CO174_04395</name>
</gene>
<feature type="transmembrane region" description="Helical" evidence="1">
    <location>
        <begin position="83"/>
        <end position="101"/>
    </location>
</feature>
<reference evidence="3" key="1">
    <citation type="submission" date="2017-09" db="EMBL/GenBank/DDBJ databases">
        <title>Depth-based differentiation of microbial function through sediment-hosted aquifers and enrichment of novel symbionts in the deep terrestrial subsurface.</title>
        <authorList>
            <person name="Probst A.J."/>
            <person name="Ladd B."/>
            <person name="Jarett J.K."/>
            <person name="Geller-Mcgrath D.E."/>
            <person name="Sieber C.M.K."/>
            <person name="Emerson J.B."/>
            <person name="Anantharaman K."/>
            <person name="Thomas B.C."/>
            <person name="Malmstrom R."/>
            <person name="Stieglmeier M."/>
            <person name="Klingl A."/>
            <person name="Woyke T."/>
            <person name="Ryan C.M."/>
            <person name="Banfield J.F."/>
        </authorList>
    </citation>
    <scope>NUCLEOTIDE SEQUENCE [LARGE SCALE GENOMIC DNA]</scope>
</reference>
<evidence type="ECO:0000313" key="3">
    <source>
        <dbReference type="Proteomes" id="UP000229385"/>
    </source>
</evidence>
<name>A0A2M7XBG4_9BACT</name>
<feature type="transmembrane region" description="Helical" evidence="1">
    <location>
        <begin position="122"/>
        <end position="141"/>
    </location>
</feature>
<protein>
    <submittedName>
        <fullName evidence="2">Uncharacterized protein</fullName>
    </submittedName>
</protein>
<keyword evidence="1" id="KW-0812">Transmembrane</keyword>
<organism evidence="2 3">
    <name type="scientific">Candidatus Uhrbacteria bacterium CG_4_9_14_3_um_filter_50_9</name>
    <dbReference type="NCBI Taxonomy" id="1975035"/>
    <lineage>
        <taxon>Bacteria</taxon>
        <taxon>Candidatus Uhriibacteriota</taxon>
    </lineage>
</organism>
<keyword evidence="1" id="KW-1133">Transmembrane helix</keyword>
<sequence>MLQTALFDPEVAAAAVTNINWLQPSWDLFIVMFFVVASFIYGISLGRDRIIVILVAIYMALAIVNYIPFLSGFETNISINDAFALRVSVFLGVFILLFFFLSHSALMKAFGNRGAQGGIVQVMLFSFLHVGLLISVTLSFFPADLANILSPVTQSFFISDAAKATWVILPVIVMAIFGRSERRED</sequence>
<keyword evidence="1" id="KW-0472">Membrane</keyword>
<feature type="transmembrane region" description="Helical" evidence="1">
    <location>
        <begin position="161"/>
        <end position="178"/>
    </location>
</feature>
<evidence type="ECO:0000256" key="1">
    <source>
        <dbReference type="SAM" id="Phobius"/>
    </source>
</evidence>
<proteinExistence type="predicted"/>
<comment type="caution">
    <text evidence="2">The sequence shown here is derived from an EMBL/GenBank/DDBJ whole genome shotgun (WGS) entry which is preliminary data.</text>
</comment>
<accession>A0A2M7XBG4</accession>
<evidence type="ECO:0000313" key="2">
    <source>
        <dbReference type="EMBL" id="PJA45238.1"/>
    </source>
</evidence>
<dbReference type="EMBL" id="PFWU01000046">
    <property type="protein sequence ID" value="PJA45238.1"/>
    <property type="molecule type" value="Genomic_DNA"/>
</dbReference>
<feature type="transmembrane region" description="Helical" evidence="1">
    <location>
        <begin position="26"/>
        <end position="43"/>
    </location>
</feature>